<gene>
    <name evidence="1" type="ORF">RG47T_1574</name>
</gene>
<dbReference type="OrthoDB" id="638838at2"/>
<comment type="caution">
    <text evidence="1">The sequence shown here is derived from an EMBL/GenBank/DDBJ whole genome shotgun (WGS) entry which is preliminary data.</text>
</comment>
<evidence type="ECO:0000313" key="2">
    <source>
        <dbReference type="Proteomes" id="UP000186720"/>
    </source>
</evidence>
<dbReference type="RefSeq" id="WP_074488858.1">
    <property type="nucleotide sequence ID" value="NZ_FPAM01000002.1"/>
</dbReference>
<accession>A0A1Q5ZWG4</accession>
<reference evidence="1 2" key="1">
    <citation type="submission" date="2016-11" db="EMBL/GenBank/DDBJ databases">
        <title>Whole Genome Sequencing of Mucilaginibacter polytrichastri RG4-7(T) isolated from the moss sample.</title>
        <authorList>
            <person name="Li Y."/>
        </authorList>
    </citation>
    <scope>NUCLEOTIDE SEQUENCE [LARGE SCALE GENOMIC DNA]</scope>
    <source>
        <strain evidence="1 2">RG4-7</strain>
    </source>
</reference>
<sequence length="403" mass="46028">MKKKSISKSPVIQEKELYSAFLQRFKTACDLMVGKDFFDTIPKEHLPQLFKQRMPPLKLEFPTGIFTKEQETNWQTHFRLRLTDLSFQTLTGKTMPVADYFRDGILLATYTDTLFRRNSNLFVHGKVADTYGICSPIFLKMGEKIMQFINSLCIIYGDIQGKALLTDYSSTSMLTTHTNADNKIKFSTGKPNHERIRIDGQLREITALSWPDIYGKFKQVKVIPSKLGFPEELSTPVPVFFQQHAAARLIERLAIQGGILLYILEGLFHDQTDDFYLVDGKLLPLSVLGKRLGYLVVDLVDGKLIIRTFLFLTNDGTPEGRKLAELTKLKKLDKQYLGIDTLMGFRSLNITADPLLNRLFTEAGCGSLLDLQSIDMLLQTGVNQRHTHNLLRYLQDSPFMKRK</sequence>
<dbReference type="STRING" id="1302689.RG47T_1574"/>
<dbReference type="EMBL" id="MPPL01000001">
    <property type="protein sequence ID" value="OKS86124.1"/>
    <property type="molecule type" value="Genomic_DNA"/>
</dbReference>
<proteinExistence type="predicted"/>
<protein>
    <submittedName>
        <fullName evidence="1">Uncharacterized protein</fullName>
    </submittedName>
</protein>
<organism evidence="1 2">
    <name type="scientific">Mucilaginibacter polytrichastri</name>
    <dbReference type="NCBI Taxonomy" id="1302689"/>
    <lineage>
        <taxon>Bacteria</taxon>
        <taxon>Pseudomonadati</taxon>
        <taxon>Bacteroidota</taxon>
        <taxon>Sphingobacteriia</taxon>
        <taxon>Sphingobacteriales</taxon>
        <taxon>Sphingobacteriaceae</taxon>
        <taxon>Mucilaginibacter</taxon>
    </lineage>
</organism>
<evidence type="ECO:0000313" key="1">
    <source>
        <dbReference type="EMBL" id="OKS86124.1"/>
    </source>
</evidence>
<dbReference type="Proteomes" id="UP000186720">
    <property type="component" value="Unassembled WGS sequence"/>
</dbReference>
<dbReference type="AlphaFoldDB" id="A0A1Q5ZWG4"/>
<keyword evidence="2" id="KW-1185">Reference proteome</keyword>
<name>A0A1Q5ZWG4_9SPHI</name>